<keyword evidence="5" id="KW-1015">Disulfide bond</keyword>
<keyword evidence="7" id="KW-0472">Membrane</keyword>
<dbReference type="Proteomes" id="UP001419268">
    <property type="component" value="Unassembled WGS sequence"/>
</dbReference>
<dbReference type="EMBL" id="JBBNAG010000004">
    <property type="protein sequence ID" value="KAK9140039.1"/>
    <property type="molecule type" value="Genomic_DNA"/>
</dbReference>
<evidence type="ECO:0000256" key="1">
    <source>
        <dbReference type="ARBA" id="ARBA00004613"/>
    </source>
</evidence>
<dbReference type="GO" id="GO:0010052">
    <property type="term" value="P:guard cell differentiation"/>
    <property type="evidence" value="ECO:0007669"/>
    <property type="project" value="UniProtKB-UniRule"/>
</dbReference>
<evidence type="ECO:0000256" key="3">
    <source>
        <dbReference type="ARBA" id="ARBA00022525"/>
    </source>
</evidence>
<keyword evidence="7" id="KW-1133">Transmembrane helix</keyword>
<evidence type="ECO:0000313" key="8">
    <source>
        <dbReference type="EMBL" id="KAK9140039.1"/>
    </source>
</evidence>
<comment type="subcellular location">
    <subcellularLocation>
        <location evidence="1 6">Secreted</location>
    </subcellularLocation>
</comment>
<evidence type="ECO:0000256" key="5">
    <source>
        <dbReference type="ARBA" id="ARBA00023157"/>
    </source>
</evidence>
<reference evidence="8 9" key="1">
    <citation type="submission" date="2024-01" db="EMBL/GenBank/DDBJ databases">
        <title>Genome assemblies of Stephania.</title>
        <authorList>
            <person name="Yang L."/>
        </authorList>
    </citation>
    <scope>NUCLEOTIDE SEQUENCE [LARGE SCALE GENOMIC DNA]</scope>
    <source>
        <strain evidence="8">JXDWG</strain>
        <tissue evidence="8">Leaf</tissue>
    </source>
</reference>
<accession>A0AAP0JUD3</accession>
<comment type="similarity">
    <text evidence="2 6">Belongs to the plant cysteine rich small secretory peptide family. Epidermal patterning factor subfamily.</text>
</comment>
<sequence length="122" mass="13053">MCPFITTPLLRCRGHTAIITTTLALLLFVAAAVSATLRHHHAHLGGDAAAAMGQRLDAGVVGVGRRRKLVGPGSAPPTCRSKCGKCRPCKAVHVPIHPGLSFPLEYYPEAWRCKCGNKLFMP</sequence>
<feature type="transmembrane region" description="Helical" evidence="7">
    <location>
        <begin position="17"/>
        <end position="37"/>
    </location>
</feature>
<keyword evidence="7" id="KW-0812">Transmembrane</keyword>
<keyword evidence="4" id="KW-0732">Signal</keyword>
<dbReference type="Pfam" id="PF17181">
    <property type="entry name" value="EPF"/>
    <property type="match status" value="1"/>
</dbReference>
<dbReference type="GO" id="GO:0005576">
    <property type="term" value="C:extracellular region"/>
    <property type="evidence" value="ECO:0007669"/>
    <property type="project" value="UniProtKB-SubCell"/>
</dbReference>
<dbReference type="AlphaFoldDB" id="A0AAP0JUD3"/>
<dbReference type="PANTHER" id="PTHR33109:SF55">
    <property type="entry name" value="EPIDERMAL PATTERNING FACTOR-LIKE PROTEIN 4-RELATED"/>
    <property type="match status" value="1"/>
</dbReference>
<keyword evidence="3 6" id="KW-0964">Secreted</keyword>
<organism evidence="8 9">
    <name type="scientific">Stephania cephalantha</name>
    <dbReference type="NCBI Taxonomy" id="152367"/>
    <lineage>
        <taxon>Eukaryota</taxon>
        <taxon>Viridiplantae</taxon>
        <taxon>Streptophyta</taxon>
        <taxon>Embryophyta</taxon>
        <taxon>Tracheophyta</taxon>
        <taxon>Spermatophyta</taxon>
        <taxon>Magnoliopsida</taxon>
        <taxon>Ranunculales</taxon>
        <taxon>Menispermaceae</taxon>
        <taxon>Menispermoideae</taxon>
        <taxon>Cissampelideae</taxon>
        <taxon>Stephania</taxon>
    </lineage>
</organism>
<protein>
    <recommendedName>
        <fullName evidence="6">Epidermal patterning factor-like protein</fullName>
    </recommendedName>
</protein>
<keyword evidence="6" id="KW-0217">Developmental protein</keyword>
<proteinExistence type="inferred from homology"/>
<keyword evidence="9" id="KW-1185">Reference proteome</keyword>
<evidence type="ECO:0000313" key="9">
    <source>
        <dbReference type="Proteomes" id="UP001419268"/>
    </source>
</evidence>
<evidence type="ECO:0000256" key="2">
    <source>
        <dbReference type="ARBA" id="ARBA00008127"/>
    </source>
</evidence>
<name>A0AAP0JUD3_9MAGN</name>
<gene>
    <name evidence="8" type="ORF">Scep_009720</name>
</gene>
<dbReference type="InterPro" id="IPR039455">
    <property type="entry name" value="EPFL"/>
</dbReference>
<comment type="function">
    <text evidence="6">Controls stomatal patterning.</text>
</comment>
<comment type="caution">
    <text evidence="8">The sequence shown here is derived from an EMBL/GenBank/DDBJ whole genome shotgun (WGS) entry which is preliminary data.</text>
</comment>
<evidence type="ECO:0000256" key="4">
    <source>
        <dbReference type="ARBA" id="ARBA00022729"/>
    </source>
</evidence>
<evidence type="ECO:0000256" key="6">
    <source>
        <dbReference type="RuleBase" id="RU367102"/>
    </source>
</evidence>
<dbReference type="PANTHER" id="PTHR33109">
    <property type="entry name" value="EPIDERMAL PATTERNING FACTOR-LIKE PROTEIN 4"/>
    <property type="match status" value="1"/>
</dbReference>
<evidence type="ECO:0000256" key="7">
    <source>
        <dbReference type="SAM" id="Phobius"/>
    </source>
</evidence>